<name>A0A212C1V8_CEREH</name>
<dbReference type="Proteomes" id="UP000242450">
    <property type="component" value="Chromosome 33"/>
</dbReference>
<feature type="compositionally biased region" description="Polar residues" evidence="1">
    <location>
        <begin position="1"/>
        <end position="26"/>
    </location>
</feature>
<proteinExistence type="predicted"/>
<dbReference type="AlphaFoldDB" id="A0A212C1V8"/>
<feature type="compositionally biased region" description="Basic residues" evidence="1">
    <location>
        <begin position="63"/>
        <end position="79"/>
    </location>
</feature>
<dbReference type="OrthoDB" id="6136201at2759"/>
<reference evidence="2 3" key="1">
    <citation type="journal article" date="2018" name="Mol. Genet. Genomics">
        <title>The red deer Cervus elaphus genome CerEla1.0: sequencing, annotating, genes, and chromosomes.</title>
        <authorList>
            <person name="Bana N.A."/>
            <person name="Nyiri A."/>
            <person name="Nagy J."/>
            <person name="Frank K."/>
            <person name="Nagy T."/>
            <person name="Steger V."/>
            <person name="Schiller M."/>
            <person name="Lakatos P."/>
            <person name="Sugar L."/>
            <person name="Horn P."/>
            <person name="Barta E."/>
            <person name="Orosz L."/>
        </authorList>
    </citation>
    <scope>NUCLEOTIDE SEQUENCE [LARGE SCALE GENOMIC DNA]</scope>
    <source>
        <strain evidence="2">Hungarian</strain>
    </source>
</reference>
<dbReference type="PANTHER" id="PTHR15623:SF8">
    <property type="entry name" value="SPATS2-LIKE PROTEIN"/>
    <property type="match status" value="1"/>
</dbReference>
<accession>A0A212C1V8</accession>
<evidence type="ECO:0000256" key="1">
    <source>
        <dbReference type="SAM" id="MobiDB-lite"/>
    </source>
</evidence>
<protein>
    <submittedName>
        <fullName evidence="2">SPATS2L</fullName>
    </submittedName>
</protein>
<dbReference type="EMBL" id="MKHE01000033">
    <property type="protein sequence ID" value="OWJ99843.1"/>
    <property type="molecule type" value="Genomic_DNA"/>
</dbReference>
<comment type="caution">
    <text evidence="2">The sequence shown here is derived from an EMBL/GenBank/DDBJ whole genome shotgun (WGS) entry which is preliminary data.</text>
</comment>
<keyword evidence="3" id="KW-1185">Reference proteome</keyword>
<gene>
    <name evidence="2" type="ORF">Celaphus_00016017</name>
</gene>
<feature type="compositionally biased region" description="Basic and acidic residues" evidence="1">
    <location>
        <begin position="107"/>
        <end position="116"/>
    </location>
</feature>
<evidence type="ECO:0000313" key="3">
    <source>
        <dbReference type="Proteomes" id="UP000242450"/>
    </source>
</evidence>
<evidence type="ECO:0000313" key="2">
    <source>
        <dbReference type="EMBL" id="OWJ99843.1"/>
    </source>
</evidence>
<organism evidence="2 3">
    <name type="scientific">Cervus elaphus hippelaphus</name>
    <name type="common">European red deer</name>
    <dbReference type="NCBI Taxonomy" id="46360"/>
    <lineage>
        <taxon>Eukaryota</taxon>
        <taxon>Metazoa</taxon>
        <taxon>Chordata</taxon>
        <taxon>Craniata</taxon>
        <taxon>Vertebrata</taxon>
        <taxon>Euteleostomi</taxon>
        <taxon>Mammalia</taxon>
        <taxon>Eutheria</taxon>
        <taxon>Laurasiatheria</taxon>
        <taxon>Artiodactyla</taxon>
        <taxon>Ruminantia</taxon>
        <taxon>Pecora</taxon>
        <taxon>Cervidae</taxon>
        <taxon>Cervinae</taxon>
        <taxon>Cervus</taxon>
    </lineage>
</organism>
<feature type="compositionally biased region" description="Polar residues" evidence="1">
    <location>
        <begin position="34"/>
        <end position="50"/>
    </location>
</feature>
<dbReference type="InterPro" id="IPR009816">
    <property type="entry name" value="SPATS2-like"/>
</dbReference>
<dbReference type="PANTHER" id="PTHR15623">
    <property type="entry name" value="SPERMATOGENESIS-ASSOCIATED SERINE-RICH PROTEIN 2-RELATED"/>
    <property type="match status" value="1"/>
</dbReference>
<dbReference type="GO" id="GO:0005737">
    <property type="term" value="C:cytoplasm"/>
    <property type="evidence" value="ECO:0007669"/>
    <property type="project" value="TreeGrafter"/>
</dbReference>
<sequence length="152" mass="16421">MASNLPSTADSSHQPVPANKQNGSSSQRRRFNPQYHNNRLNGSAKPQGSGNEADPMAKSNNRHEHRRQPHNGFRPKNKGGAKNQEASLGPKSPEAPAHPEKPRRRQHAADSAEARPFRGNVARASQCNLCPTRIEVSTDAAVLSVPAVTLVA</sequence>
<feature type="region of interest" description="Disordered" evidence="1">
    <location>
        <begin position="1"/>
        <end position="119"/>
    </location>
</feature>